<dbReference type="Gene3D" id="3.30.470.10">
    <property type="match status" value="1"/>
</dbReference>
<evidence type="ECO:0000313" key="13">
    <source>
        <dbReference type="EMBL" id="RCN58450.1"/>
    </source>
</evidence>
<dbReference type="AlphaFoldDB" id="A0A368HJI4"/>
<comment type="function">
    <text evidence="8">Involved in the biosynthesis of p-aminobenzoate (PABA), a precursor of tetrahydrofolate. Converts 4-amino-4-deoxychorismate into 4-aminobenzoate (PABA) and pyruvate.</text>
</comment>
<accession>A0A368HJI4</accession>
<keyword evidence="3 12" id="KW-0663">Pyridoxal phosphate</keyword>
<comment type="caution">
    <text evidence="13">The sequence shown here is derived from an EMBL/GenBank/DDBJ whole genome shotgun (WGS) entry which is preliminary data.</text>
</comment>
<dbReference type="EMBL" id="PSYR01000001">
    <property type="protein sequence ID" value="RCN58450.1"/>
    <property type="molecule type" value="Genomic_DNA"/>
</dbReference>
<dbReference type="Pfam" id="PF01063">
    <property type="entry name" value="Aminotran_4"/>
    <property type="match status" value="1"/>
</dbReference>
<evidence type="ECO:0000256" key="1">
    <source>
        <dbReference type="ARBA" id="ARBA00001933"/>
    </source>
</evidence>
<evidence type="ECO:0000256" key="3">
    <source>
        <dbReference type="ARBA" id="ARBA00022898"/>
    </source>
</evidence>
<name>A0A368HJI4_9GAMM</name>
<dbReference type="InterPro" id="IPR036038">
    <property type="entry name" value="Aminotransferase-like"/>
</dbReference>
<gene>
    <name evidence="13" type="ORF">C4900_01235</name>
</gene>
<dbReference type="InterPro" id="IPR043131">
    <property type="entry name" value="BCAT-like_N"/>
</dbReference>
<keyword evidence="14" id="KW-1185">Reference proteome</keyword>
<dbReference type="SUPFAM" id="SSF56752">
    <property type="entry name" value="D-aminoacid aminotransferase-like PLP-dependent enzymes"/>
    <property type="match status" value="1"/>
</dbReference>
<dbReference type="PANTHER" id="PTHR42743">
    <property type="entry name" value="AMINO-ACID AMINOTRANSFERASE"/>
    <property type="match status" value="1"/>
</dbReference>
<dbReference type="Proteomes" id="UP000253250">
    <property type="component" value="Unassembled WGS sequence"/>
</dbReference>
<evidence type="ECO:0000256" key="9">
    <source>
        <dbReference type="ARBA" id="ARBA00069174"/>
    </source>
</evidence>
<dbReference type="Gene3D" id="3.20.10.10">
    <property type="entry name" value="D-amino Acid Aminotransferase, subunit A, domain 2"/>
    <property type="match status" value="1"/>
</dbReference>
<dbReference type="InterPro" id="IPR043132">
    <property type="entry name" value="BCAT-like_C"/>
</dbReference>
<dbReference type="InterPro" id="IPR050571">
    <property type="entry name" value="Class-IV_PLP-Dep_Aminotrnsfr"/>
</dbReference>
<dbReference type="InterPro" id="IPR001544">
    <property type="entry name" value="Aminotrans_IV"/>
</dbReference>
<comment type="pathway">
    <text evidence="5">Cofactor biosynthesis; tetrahydrofolate biosynthesis; 4-aminobenzoate from chorismate: step 2/2.</text>
</comment>
<keyword evidence="13" id="KW-0032">Aminotransferase</keyword>
<dbReference type="RefSeq" id="WP_114282157.1">
    <property type="nucleotide sequence ID" value="NZ_CP080624.1"/>
</dbReference>
<dbReference type="OrthoDB" id="21319at2"/>
<evidence type="ECO:0000256" key="2">
    <source>
        <dbReference type="ARBA" id="ARBA00009320"/>
    </source>
</evidence>
<keyword evidence="13" id="KW-0808">Transferase</keyword>
<dbReference type="PANTHER" id="PTHR42743:SF10">
    <property type="entry name" value="D-ALANINE AMINOTRANSFERASE"/>
    <property type="match status" value="1"/>
</dbReference>
<protein>
    <recommendedName>
        <fullName evidence="9">Aminodeoxychorismate lyase</fullName>
        <ecNumber evidence="6">4.1.3.38</ecNumber>
    </recommendedName>
    <alternativeName>
        <fullName evidence="10">4-amino-4-deoxychorismate lyase</fullName>
    </alternativeName>
</protein>
<dbReference type="GO" id="GO:0008652">
    <property type="term" value="P:amino acid biosynthetic process"/>
    <property type="evidence" value="ECO:0007669"/>
    <property type="project" value="UniProtKB-ARBA"/>
</dbReference>
<comment type="cofactor">
    <cofactor evidence="1 12">
        <name>pyridoxal 5'-phosphate</name>
        <dbReference type="ChEBI" id="CHEBI:597326"/>
    </cofactor>
</comment>
<proteinExistence type="inferred from homology"/>
<dbReference type="EC" id="4.1.3.38" evidence="6"/>
<dbReference type="GO" id="GO:0005829">
    <property type="term" value="C:cytosol"/>
    <property type="evidence" value="ECO:0007669"/>
    <property type="project" value="TreeGrafter"/>
</dbReference>
<evidence type="ECO:0000256" key="8">
    <source>
        <dbReference type="ARBA" id="ARBA00054027"/>
    </source>
</evidence>
<evidence type="ECO:0000256" key="11">
    <source>
        <dbReference type="RuleBase" id="RU004106"/>
    </source>
</evidence>
<dbReference type="GO" id="GO:0008483">
    <property type="term" value="F:transaminase activity"/>
    <property type="evidence" value="ECO:0007669"/>
    <property type="project" value="UniProtKB-KW"/>
</dbReference>
<evidence type="ECO:0000313" key="14">
    <source>
        <dbReference type="Proteomes" id="UP000253250"/>
    </source>
</evidence>
<dbReference type="PROSITE" id="PS00770">
    <property type="entry name" value="AA_TRANSFER_CLASS_4"/>
    <property type="match status" value="1"/>
</dbReference>
<reference evidence="13 14" key="1">
    <citation type="submission" date="2018-02" db="EMBL/GenBank/DDBJ databases">
        <title>Insights into the biology of acidophilic members of the Acidiferrobacteraceae family derived from comparative genomic analyses.</title>
        <authorList>
            <person name="Issotta F."/>
            <person name="Thyssen C."/>
            <person name="Mena C."/>
            <person name="Moya A."/>
            <person name="Bellenberg S."/>
            <person name="Sproer C."/>
            <person name="Covarrubias P.C."/>
            <person name="Sand W."/>
            <person name="Quatrini R."/>
            <person name="Vera M."/>
        </authorList>
    </citation>
    <scope>NUCLEOTIDE SEQUENCE [LARGE SCALE GENOMIC DNA]</scope>
    <source>
        <strain evidence="14">m-1</strain>
    </source>
</reference>
<dbReference type="GO" id="GO:0046656">
    <property type="term" value="P:folic acid biosynthetic process"/>
    <property type="evidence" value="ECO:0007669"/>
    <property type="project" value="UniProtKB-KW"/>
</dbReference>
<dbReference type="GO" id="GO:0008696">
    <property type="term" value="F:4-amino-4-deoxychorismate lyase activity"/>
    <property type="evidence" value="ECO:0007669"/>
    <property type="project" value="UniProtKB-EC"/>
</dbReference>
<comment type="similarity">
    <text evidence="2 11">Belongs to the class-IV pyridoxal-phosphate-dependent aminotransferase family.</text>
</comment>
<dbReference type="InterPro" id="IPR018300">
    <property type="entry name" value="Aminotrans_IV_CS"/>
</dbReference>
<evidence type="ECO:0000256" key="7">
    <source>
        <dbReference type="ARBA" id="ARBA00049529"/>
    </source>
</evidence>
<dbReference type="FunFam" id="3.20.10.10:FF:000002">
    <property type="entry name" value="D-alanine aminotransferase"/>
    <property type="match status" value="1"/>
</dbReference>
<evidence type="ECO:0000256" key="5">
    <source>
        <dbReference type="ARBA" id="ARBA00035633"/>
    </source>
</evidence>
<evidence type="ECO:0000256" key="12">
    <source>
        <dbReference type="RuleBase" id="RU004516"/>
    </source>
</evidence>
<sequence>MLVYLNGDWIPADSARVSVFDRGFVFGDSVYEVIPVYGHRPFREAAHLARLKASMTAVGMDERLGPVHWPSVCARLAETLPTGDGTLYLQVTRGAAPRQHAFPANAPLTLFAYARPRVSEPAGNAACTAILCDDIRWARCDIKTTSLIANVLLVQEALSRGADEALLVRDDRVNEGAVSNVFAVCGEQLLTAPRNHLILGGITRDVVLELAAGLGIVVEERAPSRAELSDAREVFITGSSREVTAVTRIDGKPVGDGRPGPVFHRLHAAFQTFKEEVRMGRRM</sequence>
<evidence type="ECO:0000256" key="4">
    <source>
        <dbReference type="ARBA" id="ARBA00022909"/>
    </source>
</evidence>
<keyword evidence="4" id="KW-0289">Folate biosynthesis</keyword>
<comment type="catalytic activity">
    <reaction evidence="7">
        <text>4-amino-4-deoxychorismate = 4-aminobenzoate + pyruvate + H(+)</text>
        <dbReference type="Rhea" id="RHEA:16201"/>
        <dbReference type="ChEBI" id="CHEBI:15361"/>
        <dbReference type="ChEBI" id="CHEBI:15378"/>
        <dbReference type="ChEBI" id="CHEBI:17836"/>
        <dbReference type="ChEBI" id="CHEBI:58406"/>
        <dbReference type="EC" id="4.1.3.38"/>
    </reaction>
</comment>
<evidence type="ECO:0000256" key="6">
    <source>
        <dbReference type="ARBA" id="ARBA00035676"/>
    </source>
</evidence>
<organism evidence="13 14">
    <name type="scientific">Acidiferrobacter thiooxydans</name>
    <dbReference type="NCBI Taxonomy" id="163359"/>
    <lineage>
        <taxon>Bacteria</taxon>
        <taxon>Pseudomonadati</taxon>
        <taxon>Pseudomonadota</taxon>
        <taxon>Gammaproteobacteria</taxon>
        <taxon>Acidiferrobacterales</taxon>
        <taxon>Acidiferrobacteraceae</taxon>
        <taxon>Acidiferrobacter</taxon>
    </lineage>
</organism>
<evidence type="ECO:0000256" key="10">
    <source>
        <dbReference type="ARBA" id="ARBA00080135"/>
    </source>
</evidence>